<organism evidence="2 3">
    <name type="scientific">Streptomyces boncukensis</name>
    <dbReference type="NCBI Taxonomy" id="2711219"/>
    <lineage>
        <taxon>Bacteria</taxon>
        <taxon>Bacillati</taxon>
        <taxon>Actinomycetota</taxon>
        <taxon>Actinomycetes</taxon>
        <taxon>Kitasatosporales</taxon>
        <taxon>Streptomycetaceae</taxon>
        <taxon>Streptomyces</taxon>
    </lineage>
</organism>
<dbReference type="InterPro" id="IPR001387">
    <property type="entry name" value="Cro/C1-type_HTH"/>
</dbReference>
<protein>
    <submittedName>
        <fullName evidence="2">Helix-turn-helix domain-containing protein</fullName>
    </submittedName>
</protein>
<gene>
    <name evidence="2" type="ORF">G5C65_16400</name>
</gene>
<dbReference type="EMBL" id="JAAKZZ010000150">
    <property type="protein sequence ID" value="NGO69908.1"/>
    <property type="molecule type" value="Genomic_DNA"/>
</dbReference>
<dbReference type="InterPro" id="IPR043917">
    <property type="entry name" value="DUF5753"/>
</dbReference>
<dbReference type="Gene3D" id="1.10.260.40">
    <property type="entry name" value="lambda repressor-like DNA-binding domains"/>
    <property type="match status" value="1"/>
</dbReference>
<dbReference type="InterPro" id="IPR010982">
    <property type="entry name" value="Lambda_DNA-bd_dom_sf"/>
</dbReference>
<dbReference type="AlphaFoldDB" id="A0A6G4WXS4"/>
<keyword evidence="3" id="KW-1185">Reference proteome</keyword>
<dbReference type="SUPFAM" id="SSF47413">
    <property type="entry name" value="lambda repressor-like DNA-binding domains"/>
    <property type="match status" value="1"/>
</dbReference>
<feature type="domain" description="DUF5753" evidence="1">
    <location>
        <begin position="100"/>
        <end position="278"/>
    </location>
</feature>
<dbReference type="Pfam" id="PF19054">
    <property type="entry name" value="DUF5753"/>
    <property type="match status" value="1"/>
</dbReference>
<evidence type="ECO:0000313" key="3">
    <source>
        <dbReference type="Proteomes" id="UP000477722"/>
    </source>
</evidence>
<proteinExistence type="predicted"/>
<name>A0A6G4WXS4_9ACTN</name>
<comment type="caution">
    <text evidence="2">The sequence shown here is derived from an EMBL/GenBank/DDBJ whole genome shotgun (WGS) entry which is preliminary data.</text>
</comment>
<evidence type="ECO:0000259" key="1">
    <source>
        <dbReference type="Pfam" id="PF19054"/>
    </source>
</evidence>
<dbReference type="Proteomes" id="UP000477722">
    <property type="component" value="Unassembled WGS sequence"/>
</dbReference>
<accession>A0A6G4WXS4</accession>
<dbReference type="GO" id="GO:0003677">
    <property type="term" value="F:DNA binding"/>
    <property type="evidence" value="ECO:0007669"/>
    <property type="project" value="InterPro"/>
</dbReference>
<sequence length="288" mass="32438">MSKLLATARKRRLAMELLKIRKAAELPRKRMAEELRCDISRISRIEDGKAVVSSLELSIWLSACGVQAGSDYGKALERLRKQQRHRGWWMKQGDLIPPKLQELISLEESARVIFEHRQVTLPGLLQTPEYADAMIRSFPVSGEGTAEEAVAVRMQRQEVFHKQDGPRAFFVLDEAALHRVVGGPKVMKEQLDKLVKMSNAPYVNIQVLPYDCGVHESVAGSFCLFSYTEPSAMDVALVEYLQGRLVLEDDDDVEPFRRSADLLKDQALGTGKSKELIRAIAQNLYVSD</sequence>
<dbReference type="CDD" id="cd00093">
    <property type="entry name" value="HTH_XRE"/>
    <property type="match status" value="1"/>
</dbReference>
<reference evidence="2 3" key="1">
    <citation type="submission" date="2020-02" db="EMBL/GenBank/DDBJ databases">
        <title>Whole-genome analyses of novel actinobacteria.</title>
        <authorList>
            <person name="Sahin N."/>
            <person name="Tatar D."/>
        </authorList>
    </citation>
    <scope>NUCLEOTIDE SEQUENCE [LARGE SCALE GENOMIC DNA]</scope>
    <source>
        <strain evidence="2 3">SB3404</strain>
    </source>
</reference>
<dbReference type="RefSeq" id="WP_165299586.1">
    <property type="nucleotide sequence ID" value="NZ_JAAKZZ010000150.1"/>
</dbReference>
<evidence type="ECO:0000313" key="2">
    <source>
        <dbReference type="EMBL" id="NGO69908.1"/>
    </source>
</evidence>